<dbReference type="InterPro" id="IPR003767">
    <property type="entry name" value="Malate/L-lactate_DH-like"/>
</dbReference>
<dbReference type="KEGG" id="hgr:DW355_01255"/>
<dbReference type="PANTHER" id="PTHR11091">
    <property type="entry name" value="OXIDOREDUCTASE-RELATED"/>
    <property type="match status" value="1"/>
</dbReference>
<dbReference type="SUPFAM" id="SSF89733">
    <property type="entry name" value="L-sulfolactate dehydrogenase-like"/>
    <property type="match status" value="1"/>
</dbReference>
<dbReference type="GO" id="GO:0016491">
    <property type="term" value="F:oxidoreductase activity"/>
    <property type="evidence" value="ECO:0007669"/>
    <property type="project" value="UniProtKB-KW"/>
</dbReference>
<organism evidence="3 4">
    <name type="scientific">Hylemonella gracilis</name>
    <dbReference type="NCBI Taxonomy" id="80880"/>
    <lineage>
        <taxon>Bacteria</taxon>
        <taxon>Pseudomonadati</taxon>
        <taxon>Pseudomonadota</taxon>
        <taxon>Betaproteobacteria</taxon>
        <taxon>Burkholderiales</taxon>
        <taxon>Comamonadaceae</taxon>
        <taxon>Hylemonella</taxon>
    </lineage>
</organism>
<sequence>MISLAELESLAESALRAAGANAHQARTTARALVAADAQGLATHGVSRIPFYASHLRSGRVDGQALPRVLASKPATVLVDAGDGLSFPACELAVQEAMTRARSQGLALAGICNSYHFGAAAWHLEPVARAGLIGIAMSNSPAAMPVVGGRRPLMGTNPLAAVFPRPDRDGRSQPPVVMDFAMSEVARGKLMVAAQKGESIPLGWALDEHGLPTTDAQAGLRGSMLPFGSANGGIKGALLALIIEVLVVTLTGARFGAEMDTFFEEQGNRLRMGQLFLVFDPGGMAGTAAYAERIEALIAVMRADEGVRVPGDQRERKAERAHEQGVTIPEALLEKLRQLAESP</sequence>
<dbReference type="InterPro" id="IPR036111">
    <property type="entry name" value="Mal/L-sulfo/L-lacto_DH-like_sf"/>
</dbReference>
<evidence type="ECO:0000256" key="2">
    <source>
        <dbReference type="ARBA" id="ARBA00023002"/>
    </source>
</evidence>
<dbReference type="InterPro" id="IPR043143">
    <property type="entry name" value="Mal/L-sulf/L-lact_DH-like_NADP"/>
</dbReference>
<reference evidence="3 4" key="1">
    <citation type="submission" date="2018-07" db="EMBL/GenBank/DDBJ databases">
        <title>Exploring interactions and the metabolic potential of the ultra-small soil bacteria Hylemonella gracilis.</title>
        <authorList>
            <person name="Tyc O."/>
            <person name="Kulkarni P."/>
            <person name="Gawehns F."/>
            <person name="Hundscheid M."/>
            <person name="Zweers H."/>
            <person name="Garbeva P."/>
        </authorList>
    </citation>
    <scope>NUCLEOTIDE SEQUENCE [LARGE SCALE GENOMIC DNA]</scope>
    <source>
        <strain evidence="3 4">NS1</strain>
    </source>
</reference>
<proteinExistence type="inferred from homology"/>
<keyword evidence="2" id="KW-0560">Oxidoreductase</keyword>
<dbReference type="Gene3D" id="3.30.1370.60">
    <property type="entry name" value="Hypothetical oxidoreductase yiak, domain 2"/>
    <property type="match status" value="1"/>
</dbReference>
<dbReference type="RefSeq" id="WP_131277313.1">
    <property type="nucleotide sequence ID" value="NZ_CP031395.1"/>
</dbReference>
<protein>
    <submittedName>
        <fullName evidence="3">Ldh family oxidoreductase</fullName>
    </submittedName>
</protein>
<accession>A0A4P6UHR8</accession>
<gene>
    <name evidence="3" type="ORF">DW355_01255</name>
</gene>
<evidence type="ECO:0000313" key="3">
    <source>
        <dbReference type="EMBL" id="QBK03577.1"/>
    </source>
</evidence>
<dbReference type="EMBL" id="CP031395">
    <property type="protein sequence ID" value="QBK03577.1"/>
    <property type="molecule type" value="Genomic_DNA"/>
</dbReference>
<name>A0A4P6UHR8_9BURK</name>
<dbReference type="PANTHER" id="PTHR11091:SF0">
    <property type="entry name" value="MALATE DEHYDROGENASE"/>
    <property type="match status" value="1"/>
</dbReference>
<dbReference type="InterPro" id="IPR043144">
    <property type="entry name" value="Mal/L-sulf/L-lact_DH-like_ah"/>
</dbReference>
<dbReference type="Pfam" id="PF02615">
    <property type="entry name" value="Ldh_2"/>
    <property type="match status" value="1"/>
</dbReference>
<evidence type="ECO:0000313" key="4">
    <source>
        <dbReference type="Proteomes" id="UP000292939"/>
    </source>
</evidence>
<dbReference type="Proteomes" id="UP000292939">
    <property type="component" value="Chromosome"/>
</dbReference>
<dbReference type="Gene3D" id="1.10.1530.10">
    <property type="match status" value="1"/>
</dbReference>
<dbReference type="OrthoDB" id="924592at2"/>
<dbReference type="AlphaFoldDB" id="A0A4P6UHR8"/>
<comment type="similarity">
    <text evidence="1">Belongs to the LDH2/MDH2 oxidoreductase family.</text>
</comment>
<evidence type="ECO:0000256" key="1">
    <source>
        <dbReference type="ARBA" id="ARBA00006056"/>
    </source>
</evidence>